<evidence type="ECO:0000259" key="8">
    <source>
        <dbReference type="Pfam" id="PF02687"/>
    </source>
</evidence>
<evidence type="ECO:0000313" key="10">
    <source>
        <dbReference type="EMBL" id="AQQ15610.1"/>
    </source>
</evidence>
<evidence type="ECO:0000256" key="5">
    <source>
        <dbReference type="ARBA" id="ARBA00023136"/>
    </source>
</evidence>
<keyword evidence="4 7" id="KW-1133">Transmembrane helix</keyword>
<accession>A0A1Q2HXW2</accession>
<feature type="transmembrane region" description="Helical" evidence="7">
    <location>
        <begin position="385"/>
        <end position="406"/>
    </location>
</feature>
<sequence>MNIGESLRLALSSLNNNKMRSLLTLLGIIIGITAVIVITTLGRGLQNQVMSGMQGIGTTTHMVMVHERPDEEEVSDDPFAALDYAPAMDAENAMSLQDFEDLQAHFGERVEGIDIENSGNGEVLFEDTPVSTGINPVLPASLEMRGIDIEYGRGITQDDIDGQRPLAVVTWSLVDAVFGGNPQEALGSRIDVEANGQIAVFTVVGIAKDVNEGGMQMGPQSFADIYIPISGANRVGMDAEWFNFFTVRSSAEEETAVFQSDLQTYLDRLYRGNDEYTAEVLDMSDAIKELTQVFAIMTSVLSAIAGISLLVGGIGVMNIMLITVTERTREIGVRKALGATQSDIRMQFIIEAMMVCLLGGIIGVVLGGLLGMAGTAAFDAFATPSIVAVLLALFFSLAIGVFFGAYPASRAAKMEPVEALRYE</sequence>
<reference evidence="10 11" key="1">
    <citation type="submission" date="2016-12" db="EMBL/GenBank/DDBJ databases">
        <authorList>
            <person name="Song W.-J."/>
            <person name="Kurnit D.M."/>
        </authorList>
    </citation>
    <scope>NUCLEOTIDE SEQUENCE [LARGE SCALE GENOMIC DNA]</scope>
    <source>
        <strain evidence="10 11">DSM 30827</strain>
    </source>
</reference>
<dbReference type="GO" id="GO:0022857">
    <property type="term" value="F:transmembrane transporter activity"/>
    <property type="evidence" value="ECO:0007669"/>
    <property type="project" value="TreeGrafter"/>
</dbReference>
<dbReference type="InterPro" id="IPR003838">
    <property type="entry name" value="ABC3_permease_C"/>
</dbReference>
<dbReference type="AlphaFoldDB" id="A0A1Q2HXW2"/>
<keyword evidence="5 7" id="KW-0472">Membrane</keyword>
<feature type="domain" description="ABC3 transporter permease C-terminal" evidence="8">
    <location>
        <begin position="303"/>
        <end position="416"/>
    </location>
</feature>
<dbReference type="GO" id="GO:0016787">
    <property type="term" value="F:hydrolase activity"/>
    <property type="evidence" value="ECO:0007669"/>
    <property type="project" value="UniProtKB-KW"/>
</dbReference>
<keyword evidence="2" id="KW-1003">Cell membrane</keyword>
<feature type="domain" description="MacB-like periplasmic core" evidence="9">
    <location>
        <begin position="21"/>
        <end position="263"/>
    </location>
</feature>
<dbReference type="EMBL" id="CP019688">
    <property type="protein sequence ID" value="AQQ15610.1"/>
    <property type="molecule type" value="Genomic_DNA"/>
</dbReference>
<dbReference type="RefSeq" id="WP_232507084.1">
    <property type="nucleotide sequence ID" value="NZ_CP019688.1"/>
</dbReference>
<evidence type="ECO:0000256" key="7">
    <source>
        <dbReference type="SAM" id="Phobius"/>
    </source>
</evidence>
<keyword evidence="3 7" id="KW-0812">Transmembrane</keyword>
<dbReference type="EC" id="3.6.3.-" evidence="10"/>
<dbReference type="GO" id="GO:0005886">
    <property type="term" value="C:plasma membrane"/>
    <property type="evidence" value="ECO:0007669"/>
    <property type="project" value="UniProtKB-SubCell"/>
</dbReference>
<dbReference type="KEGG" id="cgv:CGLAU_08275"/>
<evidence type="ECO:0000313" key="11">
    <source>
        <dbReference type="Proteomes" id="UP000217209"/>
    </source>
</evidence>
<dbReference type="PANTHER" id="PTHR30572">
    <property type="entry name" value="MEMBRANE COMPONENT OF TRANSPORTER-RELATED"/>
    <property type="match status" value="1"/>
</dbReference>
<evidence type="ECO:0000256" key="4">
    <source>
        <dbReference type="ARBA" id="ARBA00022989"/>
    </source>
</evidence>
<dbReference type="GO" id="GO:0005524">
    <property type="term" value="F:ATP binding"/>
    <property type="evidence" value="ECO:0007669"/>
    <property type="project" value="UniProtKB-KW"/>
</dbReference>
<evidence type="ECO:0000259" key="9">
    <source>
        <dbReference type="Pfam" id="PF12704"/>
    </source>
</evidence>
<comment type="subcellular location">
    <subcellularLocation>
        <location evidence="1">Cell membrane</location>
        <topology evidence="1">Multi-pass membrane protein</topology>
    </subcellularLocation>
</comment>
<keyword evidence="10" id="KW-0547">Nucleotide-binding</keyword>
<keyword evidence="10" id="KW-0067">ATP-binding</keyword>
<feature type="transmembrane region" description="Helical" evidence="7">
    <location>
        <begin position="21"/>
        <end position="41"/>
    </location>
</feature>
<evidence type="ECO:0000256" key="2">
    <source>
        <dbReference type="ARBA" id="ARBA00022475"/>
    </source>
</evidence>
<gene>
    <name evidence="10" type="primary">macB2</name>
    <name evidence="10" type="ORF">CGLAU_08275</name>
</gene>
<keyword evidence="11" id="KW-1185">Reference proteome</keyword>
<evidence type="ECO:0000256" key="1">
    <source>
        <dbReference type="ARBA" id="ARBA00004651"/>
    </source>
</evidence>
<protein>
    <submittedName>
        <fullName evidence="10">Macrolide export ATP-binding/permease protein MacB</fullName>
        <ecNumber evidence="10">3.6.3.-</ecNumber>
    </submittedName>
</protein>
<dbReference type="Pfam" id="PF02687">
    <property type="entry name" value="FtsX"/>
    <property type="match status" value="1"/>
</dbReference>
<dbReference type="InterPro" id="IPR050250">
    <property type="entry name" value="Macrolide_Exporter_MacB"/>
</dbReference>
<dbReference type="PANTHER" id="PTHR30572:SF4">
    <property type="entry name" value="ABC TRANSPORTER PERMEASE YTRF"/>
    <property type="match status" value="1"/>
</dbReference>
<dbReference type="Pfam" id="PF12704">
    <property type="entry name" value="MacB_PCD"/>
    <property type="match status" value="1"/>
</dbReference>
<feature type="transmembrane region" description="Helical" evidence="7">
    <location>
        <begin position="293"/>
        <end position="325"/>
    </location>
</feature>
<proteinExistence type="inferred from homology"/>
<name>A0A1Q2HXW2_9CORY</name>
<organism evidence="10 11">
    <name type="scientific">Corynebacterium glaucum</name>
    <dbReference type="NCBI Taxonomy" id="187491"/>
    <lineage>
        <taxon>Bacteria</taxon>
        <taxon>Bacillati</taxon>
        <taxon>Actinomycetota</taxon>
        <taxon>Actinomycetes</taxon>
        <taxon>Mycobacteriales</taxon>
        <taxon>Corynebacteriaceae</taxon>
        <taxon>Corynebacterium</taxon>
    </lineage>
</organism>
<evidence type="ECO:0000256" key="6">
    <source>
        <dbReference type="ARBA" id="ARBA00038076"/>
    </source>
</evidence>
<keyword evidence="10" id="KW-0378">Hydrolase</keyword>
<dbReference type="Proteomes" id="UP000217209">
    <property type="component" value="Chromosome"/>
</dbReference>
<feature type="transmembrane region" description="Helical" evidence="7">
    <location>
        <begin position="346"/>
        <end position="373"/>
    </location>
</feature>
<comment type="similarity">
    <text evidence="6">Belongs to the ABC-4 integral membrane protein family.</text>
</comment>
<dbReference type="InterPro" id="IPR025857">
    <property type="entry name" value="MacB_PCD"/>
</dbReference>
<evidence type="ECO:0000256" key="3">
    <source>
        <dbReference type="ARBA" id="ARBA00022692"/>
    </source>
</evidence>